<dbReference type="Pfam" id="PF08241">
    <property type="entry name" value="Methyltransf_11"/>
    <property type="match status" value="1"/>
</dbReference>
<dbReference type="RefSeq" id="WP_255332704.1">
    <property type="nucleotide sequence ID" value="NZ_VOTZ01000013.1"/>
</dbReference>
<protein>
    <submittedName>
        <fullName evidence="2">Methyltransferase domain-containing protein</fullName>
    </submittedName>
</protein>
<sequence length="236" mass="27465">MELLFRFFEDLRMLGPGDNQITKEIIQSLPLSYDPAILDIGSGKGRQTRILAETCQNSRIIPTDVYIPYLQSIRDIPGASPTCAAMESLPFTKETFDLIWSEGAIYIMGFSPAISAWKPLLKRDGYLAISEICWHKANPPDNLRKFWEEEAPGIASEEDRIRDAEKAGYTVIISRRLPMKAWEDYYRPVTTRIREWRERYNDAEINLFLESMEKEVEIFRKYSSYYGYTFFILKKG</sequence>
<dbReference type="EMBL" id="VOTZ01000013">
    <property type="protein sequence ID" value="MCQ1538754.1"/>
    <property type="molecule type" value="Genomic_DNA"/>
</dbReference>
<dbReference type="GO" id="GO:0008168">
    <property type="term" value="F:methyltransferase activity"/>
    <property type="evidence" value="ECO:0007669"/>
    <property type="project" value="UniProtKB-KW"/>
</dbReference>
<comment type="caution">
    <text evidence="2">The sequence shown here is derived from an EMBL/GenBank/DDBJ whole genome shotgun (WGS) entry which is preliminary data.</text>
</comment>
<name>A0ABD4TLV2_9EURY</name>
<dbReference type="InterPro" id="IPR013216">
    <property type="entry name" value="Methyltransf_11"/>
</dbReference>
<feature type="domain" description="Methyltransferase type 11" evidence="1">
    <location>
        <begin position="38"/>
        <end position="129"/>
    </location>
</feature>
<dbReference type="CDD" id="cd02440">
    <property type="entry name" value="AdoMet_MTases"/>
    <property type="match status" value="1"/>
</dbReference>
<dbReference type="Proteomes" id="UP001524383">
    <property type="component" value="Unassembled WGS sequence"/>
</dbReference>
<keyword evidence="3" id="KW-1185">Reference proteome</keyword>
<evidence type="ECO:0000313" key="2">
    <source>
        <dbReference type="EMBL" id="MCQ1538754.1"/>
    </source>
</evidence>
<accession>A0ABD4TLV2</accession>
<evidence type="ECO:0000313" key="3">
    <source>
        <dbReference type="Proteomes" id="UP001524383"/>
    </source>
</evidence>
<dbReference type="AlphaFoldDB" id="A0ABD4TLV2"/>
<dbReference type="SUPFAM" id="SSF53335">
    <property type="entry name" value="S-adenosyl-L-methionine-dependent methyltransferases"/>
    <property type="match status" value="1"/>
</dbReference>
<gene>
    <name evidence="2" type="ORF">FTO68_07125</name>
</gene>
<keyword evidence="2" id="KW-0808">Transferase</keyword>
<dbReference type="GO" id="GO:0032259">
    <property type="term" value="P:methylation"/>
    <property type="evidence" value="ECO:0007669"/>
    <property type="project" value="UniProtKB-KW"/>
</dbReference>
<dbReference type="InterPro" id="IPR029063">
    <property type="entry name" value="SAM-dependent_MTases_sf"/>
</dbReference>
<reference evidence="2 3" key="1">
    <citation type="submission" date="2019-08" db="EMBL/GenBank/DDBJ databases">
        <authorList>
            <person name="Chen S.-C."/>
            <person name="Lai M.-C."/>
            <person name="You Y.-T."/>
        </authorList>
    </citation>
    <scope>NUCLEOTIDE SEQUENCE [LARGE SCALE GENOMIC DNA]</scope>
    <source>
        <strain evidence="2 3">P2F9704a</strain>
    </source>
</reference>
<proteinExistence type="predicted"/>
<evidence type="ECO:0000259" key="1">
    <source>
        <dbReference type="Pfam" id="PF08241"/>
    </source>
</evidence>
<organism evidence="2 3">
    <name type="scientific">Methanocalculus taiwanensis</name>
    <dbReference type="NCBI Taxonomy" id="106207"/>
    <lineage>
        <taxon>Archaea</taxon>
        <taxon>Methanobacteriati</taxon>
        <taxon>Methanobacteriota</taxon>
        <taxon>Stenosarchaea group</taxon>
        <taxon>Methanomicrobia</taxon>
        <taxon>Methanomicrobiales</taxon>
        <taxon>Methanocalculaceae</taxon>
        <taxon>Methanocalculus</taxon>
    </lineage>
</organism>
<keyword evidence="2" id="KW-0489">Methyltransferase</keyword>
<dbReference type="Gene3D" id="3.40.50.150">
    <property type="entry name" value="Vaccinia Virus protein VP39"/>
    <property type="match status" value="1"/>
</dbReference>